<keyword evidence="2 6" id="KW-0472">Membrane</keyword>
<dbReference type="GO" id="GO:0001530">
    <property type="term" value="F:lipopolysaccharide binding"/>
    <property type="evidence" value="ECO:0007669"/>
    <property type="project" value="TreeGrafter"/>
</dbReference>
<sequence>MLTRIKAGILLVLTLLLAGCGFQLRGGDNLPPELQRLALVGDDKTQFYRLVSARLQRAGVQLVEPDALTPILTIAPLTQSNSVASVNTSVEALEYATRFSTRFTIDIPEQPRQVFNVTFNRSFLDKSEQALASSREQQQLREQMEIEAAKQIIRQLNRLSF</sequence>
<keyword evidence="1 6" id="KW-0732">Signal</keyword>
<evidence type="ECO:0000256" key="2">
    <source>
        <dbReference type="ARBA" id="ARBA00023136"/>
    </source>
</evidence>
<comment type="subunit">
    <text evidence="6">Component of the lipopolysaccharide transport and assembly complex. Interacts with LptD.</text>
</comment>
<dbReference type="GO" id="GO:0009279">
    <property type="term" value="C:cell outer membrane"/>
    <property type="evidence" value="ECO:0007669"/>
    <property type="project" value="UniProtKB-SubCell"/>
</dbReference>
<keyword evidence="3 6" id="KW-0564">Palmitate</keyword>
<dbReference type="OrthoDB" id="5801564at2"/>
<keyword evidence="4 6" id="KW-0998">Cell outer membrane</keyword>
<evidence type="ECO:0000256" key="6">
    <source>
        <dbReference type="HAMAP-Rule" id="MF_01186"/>
    </source>
</evidence>
<keyword evidence="5 6" id="KW-0449">Lipoprotein</keyword>
<dbReference type="Gene3D" id="3.30.160.150">
    <property type="entry name" value="Lipoprotein like domain"/>
    <property type="match status" value="1"/>
</dbReference>
<evidence type="ECO:0000313" key="8">
    <source>
        <dbReference type="Proteomes" id="UP000243073"/>
    </source>
</evidence>
<organism evidence="7 8">
    <name type="scientific">Oceanisphaera psychrotolerans</name>
    <dbReference type="NCBI Taxonomy" id="1414654"/>
    <lineage>
        <taxon>Bacteria</taxon>
        <taxon>Pseudomonadati</taxon>
        <taxon>Pseudomonadota</taxon>
        <taxon>Gammaproteobacteria</taxon>
        <taxon>Aeromonadales</taxon>
        <taxon>Aeromonadaceae</taxon>
        <taxon>Oceanisphaera</taxon>
    </lineage>
</organism>
<comment type="caution">
    <text evidence="7">The sequence shown here is derived from an EMBL/GenBank/DDBJ whole genome shotgun (WGS) entry which is preliminary data.</text>
</comment>
<protein>
    <recommendedName>
        <fullName evidence="6">LPS-assembly lipoprotein LptE</fullName>
    </recommendedName>
</protein>
<dbReference type="GO" id="GO:0043165">
    <property type="term" value="P:Gram-negative-bacterium-type cell outer membrane assembly"/>
    <property type="evidence" value="ECO:0007669"/>
    <property type="project" value="UniProtKB-UniRule"/>
</dbReference>
<proteinExistence type="inferred from homology"/>
<dbReference type="PANTHER" id="PTHR38098">
    <property type="entry name" value="LPS-ASSEMBLY LIPOPROTEIN LPTE"/>
    <property type="match status" value="1"/>
</dbReference>
<keyword evidence="8" id="KW-1185">Reference proteome</keyword>
<dbReference type="EMBL" id="MDKE01000005">
    <property type="protein sequence ID" value="OIN13826.1"/>
    <property type="molecule type" value="Genomic_DNA"/>
</dbReference>
<comment type="subcellular location">
    <subcellularLocation>
        <location evidence="6">Cell outer membrane</location>
        <topology evidence="6">Lipid-anchor</topology>
    </subcellularLocation>
</comment>
<evidence type="ECO:0000256" key="4">
    <source>
        <dbReference type="ARBA" id="ARBA00023237"/>
    </source>
</evidence>
<dbReference type="STRING" id="1414654.BFR47_09975"/>
<name>A0A1J4QHF7_9GAMM</name>
<dbReference type="Proteomes" id="UP000243073">
    <property type="component" value="Unassembled WGS sequence"/>
</dbReference>
<evidence type="ECO:0000256" key="3">
    <source>
        <dbReference type="ARBA" id="ARBA00023139"/>
    </source>
</evidence>
<dbReference type="PANTHER" id="PTHR38098:SF1">
    <property type="entry name" value="LPS-ASSEMBLY LIPOPROTEIN LPTE"/>
    <property type="match status" value="1"/>
</dbReference>
<comment type="function">
    <text evidence="6">Together with LptD, is involved in the assembly of lipopolysaccharide (LPS) at the surface of the outer membrane. Required for the proper assembly of LptD. Binds LPS and may serve as the LPS recognition site at the outer membrane.</text>
</comment>
<dbReference type="AlphaFoldDB" id="A0A1J4QHF7"/>
<gene>
    <name evidence="6" type="primary">lptE</name>
    <name evidence="7" type="ORF">BFR47_09975</name>
</gene>
<accession>A0A1J4QHF7</accession>
<dbReference type="HAMAP" id="MF_01186">
    <property type="entry name" value="LPS_assembly_LptE"/>
    <property type="match status" value="1"/>
</dbReference>
<comment type="similarity">
    <text evidence="6">Belongs to the LptE lipoprotein family.</text>
</comment>
<dbReference type="GO" id="GO:0015920">
    <property type="term" value="P:lipopolysaccharide transport"/>
    <property type="evidence" value="ECO:0007669"/>
    <property type="project" value="TreeGrafter"/>
</dbReference>
<reference evidence="7 8" key="1">
    <citation type="submission" date="2016-07" db="EMBL/GenBank/DDBJ databases">
        <title>Draft Genome Sequence of Oceanisphaera psychrotolerans, isolated from coastal sediment samples.</title>
        <authorList>
            <person name="Zhuo S."/>
            <person name="Ruan Z."/>
        </authorList>
    </citation>
    <scope>NUCLEOTIDE SEQUENCE [LARGE SCALE GENOMIC DNA]</scope>
    <source>
        <strain evidence="7 8">LAM-WHM-ZC</strain>
    </source>
</reference>
<dbReference type="RefSeq" id="WP_071471574.1">
    <property type="nucleotide sequence ID" value="NZ_MDKE01000005.1"/>
</dbReference>
<dbReference type="InterPro" id="IPR007485">
    <property type="entry name" value="LPS_assembly_LptE"/>
</dbReference>
<dbReference type="PROSITE" id="PS51257">
    <property type="entry name" value="PROKAR_LIPOPROTEIN"/>
    <property type="match status" value="1"/>
</dbReference>
<dbReference type="GO" id="GO:1990351">
    <property type="term" value="C:transporter complex"/>
    <property type="evidence" value="ECO:0007669"/>
    <property type="project" value="TreeGrafter"/>
</dbReference>
<evidence type="ECO:0000256" key="1">
    <source>
        <dbReference type="ARBA" id="ARBA00022729"/>
    </source>
</evidence>
<evidence type="ECO:0000313" key="7">
    <source>
        <dbReference type="EMBL" id="OIN13826.1"/>
    </source>
</evidence>
<evidence type="ECO:0000256" key="5">
    <source>
        <dbReference type="ARBA" id="ARBA00023288"/>
    </source>
</evidence>
<dbReference type="Pfam" id="PF04390">
    <property type="entry name" value="LptE"/>
    <property type="match status" value="1"/>
</dbReference>